<dbReference type="AlphaFoldDB" id="Q9JYV7"/>
<gene>
    <name evidence="2" type="ordered locus">NMB1412</name>
</gene>
<evidence type="ECO:0000313" key="2">
    <source>
        <dbReference type="EMBL" id="AAF41774.1"/>
    </source>
</evidence>
<dbReference type="HOGENOM" id="CLU_1081089_0_0_4"/>
<dbReference type="PROSITE" id="PS51257">
    <property type="entry name" value="PROKAR_LIPOPROTEIN"/>
    <property type="match status" value="1"/>
</dbReference>
<proteinExistence type="predicted"/>
<accession>Q9JYV7</accession>
<feature type="chain" id="PRO_5004328332" evidence="1">
    <location>
        <begin position="22"/>
        <end position="269"/>
    </location>
</feature>
<evidence type="ECO:0000256" key="1">
    <source>
        <dbReference type="SAM" id="SignalP"/>
    </source>
</evidence>
<dbReference type="InterPro" id="IPR010692">
    <property type="entry name" value="FrpC"/>
</dbReference>
<sequence>MRPYATTIYQLFILFIGSVFTMTSCEPVNEKTDQKAVSAQQAKEQTSFNNPEPMTGFEHTVTFDFQGTKMVIPYGYLARYTQDNATKWLSDTPGQDAYSINLIEISVYYKKTDQGWVLEPYNQQNKAHFIQFLRDGLDSVDDIVIRKDACSLSTTMGERLLTYGVKKMPSAYPEYEAYEDKRHIPENPYFHEFYYIKKGENPAIITHRNYHRYGENDYSTSVGSCINGFTVRYYPFIREKQQLTQQELVGYHQQVEQLVQSFVNNPSKK</sequence>
<dbReference type="Pfam" id="PF06901">
    <property type="entry name" value="FrpC"/>
    <property type="match status" value="1"/>
</dbReference>
<dbReference type="PATRIC" id="fig|122586.8.peg.1763"/>
<reference evidence="2 3" key="1">
    <citation type="journal article" date="2000" name="Science">
        <title>Complete genome sequence of Neisseria meningitidis serogroup B strain MC58.</title>
        <authorList>
            <person name="Tettelin H."/>
            <person name="Saunders N.J."/>
            <person name="Heidelberg J."/>
            <person name="Jeffries A.C."/>
            <person name="Nelson K.E."/>
            <person name="Eisen J.A."/>
            <person name="Ketchum K.A."/>
            <person name="Hood D.W."/>
            <person name="Peden J.F."/>
            <person name="Dodson R.J."/>
            <person name="Nelson W.C."/>
            <person name="Gwinn M.L."/>
            <person name="DeBoy R."/>
            <person name="Peterson J.D."/>
            <person name="Hickey E.K."/>
            <person name="Haft D.H."/>
            <person name="Salzberg S.L."/>
            <person name="White O."/>
            <person name="Fleischmann R.D."/>
            <person name="Dougherty B.A."/>
            <person name="Mason T."/>
            <person name="Ciecko A."/>
            <person name="Parksey D.S."/>
            <person name="Blair E."/>
            <person name="Cittone H."/>
            <person name="Clark E.B."/>
            <person name="Cotton M.D."/>
            <person name="Utterback T.R."/>
            <person name="Khouri H."/>
            <person name="Qin H."/>
            <person name="Vamathevan J."/>
            <person name="Gill J."/>
            <person name="Scarlato V."/>
            <person name="Masignani V."/>
            <person name="Pizza M."/>
            <person name="Grandi G."/>
            <person name="Sun L."/>
            <person name="Smith H.O."/>
            <person name="Fraser C.M."/>
            <person name="Moxon E.R."/>
            <person name="Rappuoli R."/>
            <person name="Venter J.C."/>
        </authorList>
    </citation>
    <scope>NUCLEOTIDE SEQUENCE [LARGE SCALE GENOMIC DNA]</scope>
    <source>
        <strain evidence="3">ATCC BAA-335 / MC58</strain>
    </source>
</reference>
<keyword evidence="3" id="KW-1185">Reference proteome</keyword>
<dbReference type="Proteomes" id="UP000000425">
    <property type="component" value="Chromosome"/>
</dbReference>
<dbReference type="RefSeq" id="WP_002219097.1">
    <property type="nucleotide sequence ID" value="NC_003112.2"/>
</dbReference>
<dbReference type="EMBL" id="AE002098">
    <property type="protein sequence ID" value="AAF41774.1"/>
    <property type="molecule type" value="Genomic_DNA"/>
</dbReference>
<dbReference type="PIR" id="H81087">
    <property type="entry name" value="H81087"/>
</dbReference>
<organism evidence="2 3">
    <name type="scientific">Neisseria meningitidis serogroup B (strain ATCC BAA-335 / MC58)</name>
    <dbReference type="NCBI Taxonomy" id="122586"/>
    <lineage>
        <taxon>Bacteria</taxon>
        <taxon>Pseudomonadati</taxon>
        <taxon>Pseudomonadota</taxon>
        <taxon>Betaproteobacteria</taxon>
        <taxon>Neisseriales</taxon>
        <taxon>Neisseriaceae</taxon>
        <taxon>Neisseria</taxon>
    </lineage>
</organism>
<protein>
    <submittedName>
        <fullName evidence="2">FrpC operon protein</fullName>
    </submittedName>
</protein>
<dbReference type="PaxDb" id="122586-NMB1412"/>
<name>Q9JYV7_NEIMB</name>
<evidence type="ECO:0000313" key="3">
    <source>
        <dbReference type="Proteomes" id="UP000000425"/>
    </source>
</evidence>
<keyword evidence="1" id="KW-0732">Signal</keyword>
<dbReference type="KEGG" id="nme:NMB1412"/>
<feature type="signal peptide" evidence="1">
    <location>
        <begin position="1"/>
        <end position="21"/>
    </location>
</feature>
<dbReference type="InParanoid" id="Q9JYV7"/>